<sequence length="271" mass="30315">MTLVAAHDASTARRTQRGTDSYDGIEPLLEQLAAMAEDDRGRPALREQILRRCLPLADHIARRFTGRGETYDDLHQSASIGLILAVDRFDPARGSSFLAFAVPTIMGEVRRHFRDRTWAVRVPRRVKETQLALGPVIERLCQRDGRMPTAIEIAVEMNVDLLEVTQALMAGNAYRTNSLDASADDEEGSVAAQVAETLGDLDPAYDITDDALAVAPLLRDLSERDRRILHLRFFENCTQSQIARELGVSQMHISRILTRTLATLRERALRD</sequence>
<feature type="region of interest" description="Disordered" evidence="5">
    <location>
        <begin position="1"/>
        <end position="22"/>
    </location>
</feature>
<evidence type="ECO:0000256" key="1">
    <source>
        <dbReference type="ARBA" id="ARBA00023015"/>
    </source>
</evidence>
<comment type="caution">
    <text evidence="9">The sequence shown here is derived from an EMBL/GenBank/DDBJ whole genome shotgun (WGS) entry which is preliminary data.</text>
</comment>
<dbReference type="InterPro" id="IPR007627">
    <property type="entry name" value="RNA_pol_sigma70_r2"/>
</dbReference>
<dbReference type="Pfam" id="PF04542">
    <property type="entry name" value="Sigma70_r2"/>
    <property type="match status" value="1"/>
</dbReference>
<gene>
    <name evidence="9" type="ORF">ACFO0B_12290</name>
</gene>
<dbReference type="InterPro" id="IPR014284">
    <property type="entry name" value="RNA_pol_sigma-70_dom"/>
</dbReference>
<organism evidence="9 10">
    <name type="scientific">Nocardia jiangsuensis</name>
    <dbReference type="NCBI Taxonomy" id="1691563"/>
    <lineage>
        <taxon>Bacteria</taxon>
        <taxon>Bacillati</taxon>
        <taxon>Actinomycetota</taxon>
        <taxon>Actinomycetes</taxon>
        <taxon>Mycobacteriales</taxon>
        <taxon>Nocardiaceae</taxon>
        <taxon>Nocardia</taxon>
    </lineage>
</organism>
<feature type="domain" description="RNA polymerase sigma-70 region 3" evidence="6">
    <location>
        <begin position="136"/>
        <end position="186"/>
    </location>
</feature>
<feature type="domain" description="RNA polymerase sigma-70 region 2" evidence="7">
    <location>
        <begin position="50"/>
        <end position="118"/>
    </location>
</feature>
<dbReference type="NCBIfam" id="TIGR02980">
    <property type="entry name" value="SigBFG"/>
    <property type="match status" value="1"/>
</dbReference>
<dbReference type="SUPFAM" id="SSF88946">
    <property type="entry name" value="Sigma2 domain of RNA polymerase sigma factors"/>
    <property type="match status" value="1"/>
</dbReference>
<dbReference type="Proteomes" id="UP001595696">
    <property type="component" value="Unassembled WGS sequence"/>
</dbReference>
<evidence type="ECO:0000259" key="8">
    <source>
        <dbReference type="Pfam" id="PF04545"/>
    </source>
</evidence>
<dbReference type="NCBIfam" id="TIGR02937">
    <property type="entry name" value="sigma70-ECF"/>
    <property type="match status" value="1"/>
</dbReference>
<dbReference type="InterPro" id="IPR007624">
    <property type="entry name" value="RNA_pol_sigma70_r3"/>
</dbReference>
<accession>A0ABV8DS26</accession>
<keyword evidence="4" id="KW-0804">Transcription</keyword>
<evidence type="ECO:0000256" key="4">
    <source>
        <dbReference type="ARBA" id="ARBA00023163"/>
    </source>
</evidence>
<keyword evidence="2" id="KW-0731">Sigma factor</keyword>
<keyword evidence="10" id="KW-1185">Reference proteome</keyword>
<dbReference type="Pfam" id="PF04539">
    <property type="entry name" value="Sigma70_r3"/>
    <property type="match status" value="1"/>
</dbReference>
<dbReference type="EMBL" id="JBHSAX010000013">
    <property type="protein sequence ID" value="MFC3962765.1"/>
    <property type="molecule type" value="Genomic_DNA"/>
</dbReference>
<evidence type="ECO:0000313" key="10">
    <source>
        <dbReference type="Proteomes" id="UP001595696"/>
    </source>
</evidence>
<keyword evidence="3" id="KW-0238">DNA-binding</keyword>
<dbReference type="PRINTS" id="PR00046">
    <property type="entry name" value="SIGMA70FCT"/>
</dbReference>
<dbReference type="SUPFAM" id="SSF88659">
    <property type="entry name" value="Sigma3 and sigma4 domains of RNA polymerase sigma factors"/>
    <property type="match status" value="2"/>
</dbReference>
<dbReference type="PANTHER" id="PTHR30385:SF4">
    <property type="entry name" value="RNA POLYMERASE SIGMA-E FACTOR"/>
    <property type="match status" value="1"/>
</dbReference>
<evidence type="ECO:0000256" key="5">
    <source>
        <dbReference type="SAM" id="MobiDB-lite"/>
    </source>
</evidence>
<dbReference type="Gene3D" id="1.20.140.160">
    <property type="match status" value="1"/>
</dbReference>
<protein>
    <submittedName>
        <fullName evidence="9">SigB/SigF/SigG family RNA polymerase sigma factor</fullName>
    </submittedName>
</protein>
<keyword evidence="1" id="KW-0805">Transcription regulation</keyword>
<evidence type="ECO:0000259" key="7">
    <source>
        <dbReference type="Pfam" id="PF04542"/>
    </source>
</evidence>
<reference evidence="10" key="1">
    <citation type="journal article" date="2019" name="Int. J. Syst. Evol. Microbiol.">
        <title>The Global Catalogue of Microorganisms (GCM) 10K type strain sequencing project: providing services to taxonomists for standard genome sequencing and annotation.</title>
        <authorList>
            <consortium name="The Broad Institute Genomics Platform"/>
            <consortium name="The Broad Institute Genome Sequencing Center for Infectious Disease"/>
            <person name="Wu L."/>
            <person name="Ma J."/>
        </authorList>
    </citation>
    <scope>NUCLEOTIDE SEQUENCE [LARGE SCALE GENOMIC DNA]</scope>
    <source>
        <strain evidence="10">CGMCC 4.7330</strain>
    </source>
</reference>
<evidence type="ECO:0000259" key="6">
    <source>
        <dbReference type="Pfam" id="PF04539"/>
    </source>
</evidence>
<evidence type="ECO:0000256" key="2">
    <source>
        <dbReference type="ARBA" id="ARBA00023082"/>
    </source>
</evidence>
<name>A0ABV8DS26_9NOCA</name>
<proteinExistence type="predicted"/>
<dbReference type="Gene3D" id="1.20.120.1810">
    <property type="match status" value="1"/>
</dbReference>
<dbReference type="Pfam" id="PF04545">
    <property type="entry name" value="Sigma70_r4"/>
    <property type="match status" value="1"/>
</dbReference>
<dbReference type="InterPro" id="IPR013325">
    <property type="entry name" value="RNA_pol_sigma_r2"/>
</dbReference>
<evidence type="ECO:0000313" key="9">
    <source>
        <dbReference type="EMBL" id="MFC3962765.1"/>
    </source>
</evidence>
<dbReference type="RefSeq" id="WP_378612528.1">
    <property type="nucleotide sequence ID" value="NZ_JBHSAX010000013.1"/>
</dbReference>
<dbReference type="InterPro" id="IPR007630">
    <property type="entry name" value="RNA_pol_sigma70_r4"/>
</dbReference>
<evidence type="ECO:0000256" key="3">
    <source>
        <dbReference type="ARBA" id="ARBA00023125"/>
    </source>
</evidence>
<dbReference type="InterPro" id="IPR000943">
    <property type="entry name" value="RNA_pol_sigma70"/>
</dbReference>
<dbReference type="CDD" id="cd06171">
    <property type="entry name" value="Sigma70_r4"/>
    <property type="match status" value="1"/>
</dbReference>
<feature type="domain" description="RNA polymerase sigma-70 region 4" evidence="8">
    <location>
        <begin position="217"/>
        <end position="266"/>
    </location>
</feature>
<dbReference type="InterPro" id="IPR014322">
    <property type="entry name" value="RNA_pol_sigma-B/F/G"/>
</dbReference>
<dbReference type="PANTHER" id="PTHR30385">
    <property type="entry name" value="SIGMA FACTOR F FLAGELLAR"/>
    <property type="match status" value="1"/>
</dbReference>
<dbReference type="InterPro" id="IPR013324">
    <property type="entry name" value="RNA_pol_sigma_r3/r4-like"/>
</dbReference>